<keyword evidence="3" id="KW-1185">Reference proteome</keyword>
<organism evidence="2 3">
    <name type="scientific">Galdieria yellowstonensis</name>
    <dbReference type="NCBI Taxonomy" id="3028027"/>
    <lineage>
        <taxon>Eukaryota</taxon>
        <taxon>Rhodophyta</taxon>
        <taxon>Bangiophyceae</taxon>
        <taxon>Galdieriales</taxon>
        <taxon>Galdieriaceae</taxon>
        <taxon>Galdieria</taxon>
    </lineage>
</organism>
<evidence type="ECO:0000313" key="2">
    <source>
        <dbReference type="EMBL" id="KAK4525523.1"/>
    </source>
</evidence>
<dbReference type="EMBL" id="JANCYU010000031">
    <property type="protein sequence ID" value="KAK4525523.1"/>
    <property type="molecule type" value="Genomic_DNA"/>
</dbReference>
<feature type="transmembrane region" description="Helical" evidence="1">
    <location>
        <begin position="21"/>
        <end position="40"/>
    </location>
</feature>
<accession>A0AAV9IE55</accession>
<proteinExistence type="predicted"/>
<gene>
    <name evidence="2" type="ORF">GAYE_SCF13G3431</name>
</gene>
<keyword evidence="1" id="KW-0812">Transmembrane</keyword>
<evidence type="ECO:0000313" key="3">
    <source>
        <dbReference type="Proteomes" id="UP001300502"/>
    </source>
</evidence>
<sequence>MTESNSHSYWKLFKHIVLKGFQGGALLGLASAPYIAYINMDKFVLTPGPDLMSSLSTGWKVAEETSLKAASWGLIGGAISGAIGIAKLSVMNPLDVQGRVEALSENKGQLEMDRLAKYGAVTGGTLFALKQVATTVSSMHSSSDAPDSVNKVDTDLFNVTSSLLGAIVYGAALGTAAGVASHLIFSPEHRPRISKMLTNLFY</sequence>
<evidence type="ECO:0000256" key="1">
    <source>
        <dbReference type="SAM" id="Phobius"/>
    </source>
</evidence>
<dbReference type="AlphaFoldDB" id="A0AAV9IE55"/>
<reference evidence="2 3" key="1">
    <citation type="submission" date="2022-07" db="EMBL/GenBank/DDBJ databases">
        <title>Genome-wide signatures of adaptation to extreme environments.</title>
        <authorList>
            <person name="Cho C.H."/>
            <person name="Yoon H.S."/>
        </authorList>
    </citation>
    <scope>NUCLEOTIDE SEQUENCE [LARGE SCALE GENOMIC DNA]</scope>
    <source>
        <strain evidence="2 3">108.79 E11</strain>
    </source>
</reference>
<dbReference type="Proteomes" id="UP001300502">
    <property type="component" value="Unassembled WGS sequence"/>
</dbReference>
<name>A0AAV9IE55_9RHOD</name>
<protein>
    <submittedName>
        <fullName evidence="2">Uncharacterized protein</fullName>
    </submittedName>
</protein>
<comment type="caution">
    <text evidence="2">The sequence shown here is derived from an EMBL/GenBank/DDBJ whole genome shotgun (WGS) entry which is preliminary data.</text>
</comment>
<keyword evidence="1" id="KW-0472">Membrane</keyword>
<dbReference type="InterPro" id="IPR013869">
    <property type="entry name" value="DUF1757"/>
</dbReference>
<dbReference type="Pfam" id="PF08560">
    <property type="entry name" value="DUF1757"/>
    <property type="match status" value="1"/>
</dbReference>
<feature type="transmembrane region" description="Helical" evidence="1">
    <location>
        <begin position="163"/>
        <end position="185"/>
    </location>
</feature>
<keyword evidence="1" id="KW-1133">Transmembrane helix</keyword>